<dbReference type="AlphaFoldDB" id="G8TP27"/>
<proteinExistence type="predicted"/>
<sequence>MSLFLRFFKLRFTYRTIFAIENECCFDKKQELLVVKDRGYQVALQNI</sequence>
<evidence type="ECO:0000313" key="2">
    <source>
        <dbReference type="Proteomes" id="UP000005438"/>
    </source>
</evidence>
<name>G8TP27_NIAKG</name>
<dbReference type="HOGENOM" id="CLU_3170746_0_0_10"/>
<dbReference type="Proteomes" id="UP000005438">
    <property type="component" value="Chromosome"/>
</dbReference>
<protein>
    <submittedName>
        <fullName evidence="1">Uncharacterized protein</fullName>
    </submittedName>
</protein>
<reference evidence="1 2" key="1">
    <citation type="submission" date="2011-12" db="EMBL/GenBank/DDBJ databases">
        <title>The complete genome of Niastella koreensis GR20-10.</title>
        <authorList>
            <consortium name="US DOE Joint Genome Institute (JGI-PGF)"/>
            <person name="Lucas S."/>
            <person name="Han J."/>
            <person name="Lapidus A."/>
            <person name="Bruce D."/>
            <person name="Goodwin L."/>
            <person name="Pitluck S."/>
            <person name="Peters L."/>
            <person name="Kyrpides N."/>
            <person name="Mavromatis K."/>
            <person name="Ivanova N."/>
            <person name="Mikhailova N."/>
            <person name="Davenport K."/>
            <person name="Saunders E."/>
            <person name="Detter J.C."/>
            <person name="Tapia R."/>
            <person name="Han C."/>
            <person name="Land M."/>
            <person name="Hauser L."/>
            <person name="Markowitz V."/>
            <person name="Cheng J.-F."/>
            <person name="Hugenholtz P."/>
            <person name="Woyke T."/>
            <person name="Wu D."/>
            <person name="Tindall B."/>
            <person name="Pomrenke H."/>
            <person name="Brambilla E."/>
            <person name="Klenk H.-P."/>
            <person name="Eisen J.A."/>
        </authorList>
    </citation>
    <scope>NUCLEOTIDE SEQUENCE [LARGE SCALE GENOMIC DNA]</scope>
    <source>
        <strain evidence="2">DSM 17620 / KACC 11465 / NBRC 106392 / GR20-10</strain>
    </source>
</reference>
<evidence type="ECO:0000313" key="1">
    <source>
        <dbReference type="EMBL" id="AEW03145.1"/>
    </source>
</evidence>
<dbReference type="RefSeq" id="WP_014223056.1">
    <property type="nucleotide sequence ID" value="NC_016609.1"/>
</dbReference>
<gene>
    <name evidence="1" type="ordered locus">Niako_6923</name>
</gene>
<accession>G8TP27</accession>
<dbReference type="KEGG" id="nko:Niako_6923"/>
<organism evidence="1 2">
    <name type="scientific">Niastella koreensis (strain DSM 17620 / KACC 11465 / NBRC 106392 / GR20-10)</name>
    <dbReference type="NCBI Taxonomy" id="700598"/>
    <lineage>
        <taxon>Bacteria</taxon>
        <taxon>Pseudomonadati</taxon>
        <taxon>Bacteroidota</taxon>
        <taxon>Chitinophagia</taxon>
        <taxon>Chitinophagales</taxon>
        <taxon>Chitinophagaceae</taxon>
        <taxon>Niastella</taxon>
    </lineage>
</organism>
<dbReference type="EMBL" id="CP003178">
    <property type="protein sequence ID" value="AEW03145.1"/>
    <property type="molecule type" value="Genomic_DNA"/>
</dbReference>